<dbReference type="RefSeq" id="XP_005764663.1">
    <property type="nucleotide sequence ID" value="XM_005764606.1"/>
</dbReference>
<evidence type="ECO:0000313" key="1">
    <source>
        <dbReference type="EnsemblProtists" id="EOD12234"/>
    </source>
</evidence>
<dbReference type="KEGG" id="ehx:EMIHUDRAFT_247569"/>
<organism evidence="1 2">
    <name type="scientific">Emiliania huxleyi (strain CCMP1516)</name>
    <dbReference type="NCBI Taxonomy" id="280463"/>
    <lineage>
        <taxon>Eukaryota</taxon>
        <taxon>Haptista</taxon>
        <taxon>Haptophyta</taxon>
        <taxon>Prymnesiophyceae</taxon>
        <taxon>Isochrysidales</taxon>
        <taxon>Noelaerhabdaceae</taxon>
        <taxon>Emiliania</taxon>
    </lineage>
</organism>
<protein>
    <submittedName>
        <fullName evidence="1">Uncharacterized protein</fullName>
    </submittedName>
</protein>
<dbReference type="Proteomes" id="UP000013827">
    <property type="component" value="Unassembled WGS sequence"/>
</dbReference>
<sequence length="257" mass="27593">MGLIVPFRGALDSCHTDRAPCQCVRAVRLRVLSVQPRCRGWTQAHGLEMERRGRLVLDTSTGARWIVPLPPGATHGTTLTIARPPTAAPDEHIVRVVLMPPPGAVGAVEASPRAAASSAGALAADRLAARWPVLGARLAMPGRPEGGDDRCRARPTKRTERPIWAGNAAATGWPRTGLGTGQVWILHGAAVYLRAHGAFRGGPFLAKSRYHIACGRRKTACSPVWDLFVRLQKPDPLLNDDYAARRSICAFSAVEGM</sequence>
<evidence type="ECO:0000313" key="2">
    <source>
        <dbReference type="Proteomes" id="UP000013827"/>
    </source>
</evidence>
<dbReference type="HOGENOM" id="CLU_1083522_0_0_1"/>
<reference evidence="2" key="1">
    <citation type="journal article" date="2013" name="Nature">
        <title>Pan genome of the phytoplankton Emiliania underpins its global distribution.</title>
        <authorList>
            <person name="Read B.A."/>
            <person name="Kegel J."/>
            <person name="Klute M.J."/>
            <person name="Kuo A."/>
            <person name="Lefebvre S.C."/>
            <person name="Maumus F."/>
            <person name="Mayer C."/>
            <person name="Miller J."/>
            <person name="Monier A."/>
            <person name="Salamov A."/>
            <person name="Young J."/>
            <person name="Aguilar M."/>
            <person name="Claverie J.M."/>
            <person name="Frickenhaus S."/>
            <person name="Gonzalez K."/>
            <person name="Herman E.K."/>
            <person name="Lin Y.C."/>
            <person name="Napier J."/>
            <person name="Ogata H."/>
            <person name="Sarno A.F."/>
            <person name="Shmutz J."/>
            <person name="Schroeder D."/>
            <person name="de Vargas C."/>
            <person name="Verret F."/>
            <person name="von Dassow P."/>
            <person name="Valentin K."/>
            <person name="Van de Peer Y."/>
            <person name="Wheeler G."/>
            <person name="Dacks J.B."/>
            <person name="Delwiche C.F."/>
            <person name="Dyhrman S.T."/>
            <person name="Glockner G."/>
            <person name="John U."/>
            <person name="Richards T."/>
            <person name="Worden A.Z."/>
            <person name="Zhang X."/>
            <person name="Grigoriev I.V."/>
            <person name="Allen A.E."/>
            <person name="Bidle K."/>
            <person name="Borodovsky M."/>
            <person name="Bowler C."/>
            <person name="Brownlee C."/>
            <person name="Cock J.M."/>
            <person name="Elias M."/>
            <person name="Gladyshev V.N."/>
            <person name="Groth M."/>
            <person name="Guda C."/>
            <person name="Hadaegh A."/>
            <person name="Iglesias-Rodriguez M.D."/>
            <person name="Jenkins J."/>
            <person name="Jones B.M."/>
            <person name="Lawson T."/>
            <person name="Leese F."/>
            <person name="Lindquist E."/>
            <person name="Lobanov A."/>
            <person name="Lomsadze A."/>
            <person name="Malik S.B."/>
            <person name="Marsh M.E."/>
            <person name="Mackinder L."/>
            <person name="Mock T."/>
            <person name="Mueller-Roeber B."/>
            <person name="Pagarete A."/>
            <person name="Parker M."/>
            <person name="Probert I."/>
            <person name="Quesneville H."/>
            <person name="Raines C."/>
            <person name="Rensing S.A."/>
            <person name="Riano-Pachon D.M."/>
            <person name="Richier S."/>
            <person name="Rokitta S."/>
            <person name="Shiraiwa Y."/>
            <person name="Soanes D.M."/>
            <person name="van der Giezen M."/>
            <person name="Wahlund T.M."/>
            <person name="Williams B."/>
            <person name="Wilson W."/>
            <person name="Wolfe G."/>
            <person name="Wurch L.L."/>
        </authorList>
    </citation>
    <scope>NUCLEOTIDE SEQUENCE</scope>
</reference>
<dbReference type="EnsemblProtists" id="EOD12234">
    <property type="protein sequence ID" value="EOD12234"/>
    <property type="gene ID" value="EMIHUDRAFT_247569"/>
</dbReference>
<reference evidence="1" key="2">
    <citation type="submission" date="2024-10" db="UniProtKB">
        <authorList>
            <consortium name="EnsemblProtists"/>
        </authorList>
    </citation>
    <scope>IDENTIFICATION</scope>
</reference>
<dbReference type="GeneID" id="17258387"/>
<dbReference type="AlphaFoldDB" id="A0A0D3ILU9"/>
<proteinExistence type="predicted"/>
<dbReference type="PaxDb" id="2903-EOD12234"/>
<name>A0A0D3ILU9_EMIH1</name>
<accession>A0A0D3ILU9</accession>
<keyword evidence="2" id="KW-1185">Reference proteome</keyword>